<dbReference type="GO" id="GO:0006310">
    <property type="term" value="P:DNA recombination"/>
    <property type="evidence" value="ECO:0007669"/>
    <property type="project" value="UniProtKB-KW"/>
</dbReference>
<evidence type="ECO:0000256" key="15">
    <source>
        <dbReference type="PIRNR" id="PIRNR001007"/>
    </source>
</evidence>
<evidence type="ECO:0000256" key="4">
    <source>
        <dbReference type="ARBA" id="ARBA00022722"/>
    </source>
</evidence>
<gene>
    <name evidence="16" type="ORF">EAI46_13370</name>
</gene>
<evidence type="ECO:0000256" key="7">
    <source>
        <dbReference type="ARBA" id="ARBA00022763"/>
    </source>
</evidence>
<comment type="caution">
    <text evidence="16">The sequence shown here is derived from an EMBL/GenBank/DDBJ whole genome shotgun (WGS) entry which is preliminary data.</text>
</comment>
<comment type="subunit">
    <text evidence="2">Homodimer.</text>
</comment>
<accession>A0A3L9I6R3</accession>
<sequence>MVAGLAWLNTTKSARDCHIEYPPSVNTYWRRRGSQYYISDKGQKYRKDVQQIIRQLKLDIFTKSRLRIKVIADVPDSRRRDLDNILKGLLDSLIHAGFAEDDEQFDDIRVIRGVKVPGGRLGIKITELENV</sequence>
<evidence type="ECO:0000256" key="3">
    <source>
        <dbReference type="ARBA" id="ARBA00014885"/>
    </source>
</evidence>
<evidence type="ECO:0000256" key="6">
    <source>
        <dbReference type="ARBA" id="ARBA00022759"/>
    </source>
</evidence>
<dbReference type="EC" id="3.1.21.10" evidence="14 15"/>
<dbReference type="AlphaFoldDB" id="A0A3L9I6R3"/>
<evidence type="ECO:0000313" key="16">
    <source>
        <dbReference type="EMBL" id="RLY57361.1"/>
    </source>
</evidence>
<dbReference type="InterPro" id="IPR008822">
    <property type="entry name" value="Endonuclease_RusA-like"/>
</dbReference>
<dbReference type="Gene3D" id="3.30.1330.70">
    <property type="entry name" value="Holliday junction resolvase RusA"/>
    <property type="match status" value="1"/>
</dbReference>
<dbReference type="EMBL" id="RDDM01000091">
    <property type="protein sequence ID" value="RLY57361.1"/>
    <property type="molecule type" value="Genomic_DNA"/>
</dbReference>
<organism evidence="16 17">
    <name type="scientific">Escherichia coli</name>
    <dbReference type="NCBI Taxonomy" id="562"/>
    <lineage>
        <taxon>Bacteria</taxon>
        <taxon>Pseudomonadati</taxon>
        <taxon>Pseudomonadota</taxon>
        <taxon>Gammaproteobacteria</taxon>
        <taxon>Enterobacterales</taxon>
        <taxon>Enterobacteriaceae</taxon>
        <taxon>Escherichia</taxon>
    </lineage>
</organism>
<comment type="catalytic activity">
    <reaction evidence="13 15">
        <text>Endonucleolytic cleavage at a junction such as a reciprocal single-stranded crossover between two homologous DNA duplexes (Holliday junction).</text>
        <dbReference type="EC" id="3.1.21.10"/>
    </reaction>
</comment>
<keyword evidence="4 15" id="KW-0540">Nuclease</keyword>
<evidence type="ECO:0000256" key="11">
    <source>
        <dbReference type="ARBA" id="ARBA00023204"/>
    </source>
</evidence>
<dbReference type="PIRSF" id="PIRSF001007">
    <property type="entry name" value="RusA"/>
    <property type="match status" value="1"/>
</dbReference>
<dbReference type="InterPro" id="IPR036614">
    <property type="entry name" value="RusA-like_sf"/>
</dbReference>
<evidence type="ECO:0000256" key="12">
    <source>
        <dbReference type="ARBA" id="ARBA00024745"/>
    </source>
</evidence>
<dbReference type="Pfam" id="PF05866">
    <property type="entry name" value="RusA"/>
    <property type="match status" value="1"/>
</dbReference>
<evidence type="ECO:0000256" key="10">
    <source>
        <dbReference type="ARBA" id="ARBA00023172"/>
    </source>
</evidence>
<dbReference type="Proteomes" id="UP000281340">
    <property type="component" value="Unassembled WGS sequence"/>
</dbReference>
<comment type="function">
    <text evidence="12">Endonuclease that resolves Holliday junction intermediates made during homologous genetic recombination and DNA repair. Exhibits sequence and structure-selective cleavage of four-way DNA junctions, where it introduces symmetrical nicks in two strands of the same polarity at the 5' side of CC dinucleotides. Corrects the defects in genetic recombination and DNA repair associated with inactivation of RuvAB or RuvC.</text>
</comment>
<dbReference type="GO" id="GO:0006281">
    <property type="term" value="P:DNA repair"/>
    <property type="evidence" value="ECO:0007669"/>
    <property type="project" value="UniProtKB-KW"/>
</dbReference>
<keyword evidence="5" id="KW-0479">Metal-binding</keyword>
<evidence type="ECO:0000256" key="14">
    <source>
        <dbReference type="ARBA" id="ARBA00029488"/>
    </source>
</evidence>
<evidence type="ECO:0000256" key="5">
    <source>
        <dbReference type="ARBA" id="ARBA00022723"/>
    </source>
</evidence>
<keyword evidence="6 15" id="KW-0255">Endonuclease</keyword>
<keyword evidence="10" id="KW-0233">DNA recombination</keyword>
<proteinExistence type="inferred from homology"/>
<dbReference type="SUPFAM" id="SSF103084">
    <property type="entry name" value="Holliday junction resolvase RusA"/>
    <property type="match status" value="1"/>
</dbReference>
<keyword evidence="11 15" id="KW-0234">DNA repair</keyword>
<dbReference type="GO" id="GO:0000287">
    <property type="term" value="F:magnesium ion binding"/>
    <property type="evidence" value="ECO:0007669"/>
    <property type="project" value="InterPro"/>
</dbReference>
<dbReference type="RefSeq" id="WP_121835559.1">
    <property type="nucleotide sequence ID" value="NZ_RDDR01000009.1"/>
</dbReference>
<comment type="similarity">
    <text evidence="15">Belongs to the rusA family.</text>
</comment>
<evidence type="ECO:0000256" key="9">
    <source>
        <dbReference type="ARBA" id="ARBA00022842"/>
    </source>
</evidence>
<dbReference type="GO" id="GO:0008821">
    <property type="term" value="F:crossover junction DNA endonuclease activity"/>
    <property type="evidence" value="ECO:0007669"/>
    <property type="project" value="UniProtKB-EC"/>
</dbReference>
<evidence type="ECO:0000313" key="17">
    <source>
        <dbReference type="Proteomes" id="UP000281340"/>
    </source>
</evidence>
<protein>
    <recommendedName>
        <fullName evidence="3 15">Crossover junction endodeoxyribonuclease rusA</fullName>
        <ecNumber evidence="14 15">3.1.21.10</ecNumber>
    </recommendedName>
</protein>
<name>A0A3L9I6R3_ECOLX</name>
<evidence type="ECO:0000256" key="13">
    <source>
        <dbReference type="ARBA" id="ARBA00029354"/>
    </source>
</evidence>
<comment type="cofactor">
    <cofactor evidence="1">
        <name>Mg(2+)</name>
        <dbReference type="ChEBI" id="CHEBI:18420"/>
    </cofactor>
</comment>
<dbReference type="InterPro" id="IPR016281">
    <property type="entry name" value="Endonuclease_RusA"/>
</dbReference>
<comment type="function">
    <text evidence="15">Endonuclease that resolves Holliday junction intermediates made during homologous genetic recombination and DNA repair. Exhibits sequence and structure-selective cleavage of four-way DNA junctions, where it introduces symmetrical nicks in two strands of the same polarity at the 5' side of dinucleotides. Corrects the defects in genetic recombination and DNA repair associated with inactivation of ruvAB or ruvC.</text>
</comment>
<evidence type="ECO:0000256" key="8">
    <source>
        <dbReference type="ARBA" id="ARBA00022801"/>
    </source>
</evidence>
<keyword evidence="7 15" id="KW-0227">DNA damage</keyword>
<reference evidence="16 17" key="1">
    <citation type="submission" date="2018-10" db="EMBL/GenBank/DDBJ databases">
        <title>Comparison of Escherichia coli isolates recovered from retail chicken and from chicken fecal samples by antimicrobial susceptibility test and whole genome sequencing.</title>
        <authorList>
            <person name="Tang B."/>
            <person name="Ma Y."/>
            <person name="He X."/>
            <person name="Cao L."/>
            <person name="Xia X."/>
            <person name="Yang H."/>
        </authorList>
    </citation>
    <scope>NUCLEOTIDE SEQUENCE [LARGE SCALE GENOMIC DNA]</scope>
    <source>
        <strain evidence="16 17">CMJH98b</strain>
    </source>
</reference>
<keyword evidence="8 15" id="KW-0378">Hydrolase</keyword>
<keyword evidence="9" id="KW-0460">Magnesium</keyword>
<evidence type="ECO:0000256" key="1">
    <source>
        <dbReference type="ARBA" id="ARBA00001946"/>
    </source>
</evidence>
<evidence type="ECO:0000256" key="2">
    <source>
        <dbReference type="ARBA" id="ARBA00011738"/>
    </source>
</evidence>